<evidence type="ECO:0000256" key="7">
    <source>
        <dbReference type="PIRNR" id="PIRNR036427"/>
    </source>
</evidence>
<comment type="similarity">
    <text evidence="2 7">Belongs to the precorrin methyltransferase family.</text>
</comment>
<dbReference type="InterPro" id="IPR006364">
    <property type="entry name" value="CobI/CbiL/CobIJ_dom"/>
</dbReference>
<dbReference type="InterPro" id="IPR014776">
    <property type="entry name" value="4pyrrole_Mease_sub2"/>
</dbReference>
<evidence type="ECO:0000256" key="6">
    <source>
        <dbReference type="ARBA" id="ARBA00022691"/>
    </source>
</evidence>
<dbReference type="InterPro" id="IPR012382">
    <property type="entry name" value="CobI/CbiL"/>
</dbReference>
<dbReference type="GO" id="GO:0030788">
    <property type="term" value="F:precorrin-2 C20-methyltransferase activity"/>
    <property type="evidence" value="ECO:0007669"/>
    <property type="project" value="InterPro"/>
</dbReference>
<evidence type="ECO:0000259" key="8">
    <source>
        <dbReference type="Pfam" id="PF00590"/>
    </source>
</evidence>
<evidence type="ECO:0000256" key="4">
    <source>
        <dbReference type="ARBA" id="ARBA00022603"/>
    </source>
</evidence>
<evidence type="ECO:0000256" key="2">
    <source>
        <dbReference type="ARBA" id="ARBA00005879"/>
    </source>
</evidence>
<evidence type="ECO:0000256" key="3">
    <source>
        <dbReference type="ARBA" id="ARBA00022573"/>
    </source>
</evidence>
<protein>
    <submittedName>
        <fullName evidence="9">Precorrin-2 C(20)-methyltransferase</fullName>
    </submittedName>
</protein>
<dbReference type="PANTHER" id="PTHR43467:SF2">
    <property type="entry name" value="COBALT-PRECORRIN-2 C(20)-METHYLTRANSFERASE"/>
    <property type="match status" value="1"/>
</dbReference>
<gene>
    <name evidence="9" type="ORF">FDG2_3698</name>
</gene>
<organism evidence="9 10">
    <name type="scientific">Candidatus Protofrankia californiensis</name>
    <dbReference type="NCBI Taxonomy" id="1839754"/>
    <lineage>
        <taxon>Bacteria</taxon>
        <taxon>Bacillati</taxon>
        <taxon>Actinomycetota</taxon>
        <taxon>Actinomycetes</taxon>
        <taxon>Frankiales</taxon>
        <taxon>Frankiaceae</taxon>
        <taxon>Protofrankia</taxon>
    </lineage>
</organism>
<evidence type="ECO:0000256" key="5">
    <source>
        <dbReference type="ARBA" id="ARBA00022679"/>
    </source>
</evidence>
<comment type="pathway">
    <text evidence="1">Cofactor biosynthesis; adenosylcobalamin biosynthesis.</text>
</comment>
<dbReference type="EMBL" id="FLUV01001549">
    <property type="protein sequence ID" value="SBW23226.1"/>
    <property type="molecule type" value="Genomic_DNA"/>
</dbReference>
<dbReference type="Gene3D" id="3.40.1010.10">
    <property type="entry name" value="Cobalt-precorrin-4 Transmethylase, Domain 1"/>
    <property type="match status" value="1"/>
</dbReference>
<name>A0A1C3P087_9ACTN</name>
<dbReference type="PANTHER" id="PTHR43467">
    <property type="entry name" value="COBALT-PRECORRIN-2 C(20)-METHYLTRANSFERASE"/>
    <property type="match status" value="1"/>
</dbReference>
<dbReference type="GO" id="GO:0032259">
    <property type="term" value="P:methylation"/>
    <property type="evidence" value="ECO:0007669"/>
    <property type="project" value="UniProtKB-KW"/>
</dbReference>
<dbReference type="Proteomes" id="UP000199013">
    <property type="component" value="Unassembled WGS sequence"/>
</dbReference>
<dbReference type="PIRSF" id="PIRSF036427">
    <property type="entry name" value="Precrrn-2_mtase"/>
    <property type="match status" value="1"/>
</dbReference>
<dbReference type="AlphaFoldDB" id="A0A1C3P087"/>
<dbReference type="SUPFAM" id="SSF53790">
    <property type="entry name" value="Tetrapyrrole methylase"/>
    <property type="match status" value="1"/>
</dbReference>
<sequence>MSAEAVRVRGCLVGVGVGPGDPDLVTVRAVRTLERADVVFVPVSEGLPPPGRAEATVRAHVTHDRIRHVAFRMTGDADYDAPAVTVSQALREHPTGSVAFATIGDPNVYSTFTTLAARVRALLPEVTIETVPGIMAMQDLAARSGTVLAVGTETVALLPLTAGVDAYHRAVADHDTVIAYKGGRALPQVLDVLAAADRLDGTHGTAVYGACTGLPEEDIRPAGELPRDRPGPYLSTVISTRRRQWPA</sequence>
<dbReference type="UniPathway" id="UPA00148"/>
<evidence type="ECO:0000256" key="1">
    <source>
        <dbReference type="ARBA" id="ARBA00004953"/>
    </source>
</evidence>
<evidence type="ECO:0000313" key="9">
    <source>
        <dbReference type="EMBL" id="SBW23226.1"/>
    </source>
</evidence>
<keyword evidence="6" id="KW-0949">S-adenosyl-L-methionine</keyword>
<dbReference type="Pfam" id="PF00590">
    <property type="entry name" value="TP_methylase"/>
    <property type="match status" value="1"/>
</dbReference>
<dbReference type="NCBIfam" id="TIGR01467">
    <property type="entry name" value="cobI_cbiL"/>
    <property type="match status" value="1"/>
</dbReference>
<evidence type="ECO:0000313" key="10">
    <source>
        <dbReference type="Proteomes" id="UP000199013"/>
    </source>
</evidence>
<dbReference type="GO" id="GO:0009236">
    <property type="term" value="P:cobalamin biosynthetic process"/>
    <property type="evidence" value="ECO:0007669"/>
    <property type="project" value="UniProtKB-UniRule"/>
</dbReference>
<dbReference type="InterPro" id="IPR035996">
    <property type="entry name" value="4pyrrol_Methylase_sf"/>
</dbReference>
<keyword evidence="10" id="KW-1185">Reference proteome</keyword>
<dbReference type="InterPro" id="IPR014777">
    <property type="entry name" value="4pyrrole_Mease_sub1"/>
</dbReference>
<keyword evidence="3" id="KW-0169">Cobalamin biosynthesis</keyword>
<keyword evidence="4 9" id="KW-0489">Methyltransferase</keyword>
<dbReference type="InterPro" id="IPR000878">
    <property type="entry name" value="4pyrrol_Mease"/>
</dbReference>
<keyword evidence="5 9" id="KW-0808">Transferase</keyword>
<accession>A0A1C3P087</accession>
<proteinExistence type="inferred from homology"/>
<dbReference type="CDD" id="cd11645">
    <property type="entry name" value="Precorrin_2_C20_MT"/>
    <property type="match status" value="1"/>
</dbReference>
<feature type="domain" description="Tetrapyrrole methylase" evidence="8">
    <location>
        <begin position="12"/>
        <end position="219"/>
    </location>
</feature>
<dbReference type="Gene3D" id="3.30.950.10">
    <property type="entry name" value="Methyltransferase, Cobalt-precorrin-4 Transmethylase, Domain 2"/>
    <property type="match status" value="1"/>
</dbReference>
<reference evidence="10" key="1">
    <citation type="submission" date="2016-02" db="EMBL/GenBank/DDBJ databases">
        <authorList>
            <person name="Wibberg D."/>
        </authorList>
    </citation>
    <scope>NUCLEOTIDE SEQUENCE [LARGE SCALE GENOMIC DNA]</scope>
</reference>